<reference evidence="2" key="1">
    <citation type="journal article" date="2020" name="Nature">
        <title>Giant virus diversity and host interactions through global metagenomics.</title>
        <authorList>
            <person name="Schulz F."/>
            <person name="Roux S."/>
            <person name="Paez-Espino D."/>
            <person name="Jungbluth S."/>
            <person name="Walsh D.A."/>
            <person name="Denef V.J."/>
            <person name="McMahon K.D."/>
            <person name="Konstantinidis K.T."/>
            <person name="Eloe-Fadrosh E.A."/>
            <person name="Kyrpides N.C."/>
            <person name="Woyke T."/>
        </authorList>
    </citation>
    <scope>NUCLEOTIDE SEQUENCE</scope>
    <source>
        <strain evidence="2">GVMAG-M-3300027892-73</strain>
    </source>
</reference>
<sequence>MNNITILGISILALYSLGQILSFVGIDQSIYGSYFLFYILLVISISVLPNDYPS</sequence>
<name>A0A6C0LNM1_9ZZZZ</name>
<feature type="transmembrane region" description="Helical" evidence="1">
    <location>
        <begin position="28"/>
        <end position="48"/>
    </location>
</feature>
<dbReference type="EMBL" id="MN740520">
    <property type="protein sequence ID" value="QHU30872.1"/>
    <property type="molecule type" value="Genomic_DNA"/>
</dbReference>
<proteinExistence type="predicted"/>
<keyword evidence="1" id="KW-0472">Membrane</keyword>
<organism evidence="2">
    <name type="scientific">viral metagenome</name>
    <dbReference type="NCBI Taxonomy" id="1070528"/>
    <lineage>
        <taxon>unclassified sequences</taxon>
        <taxon>metagenomes</taxon>
        <taxon>organismal metagenomes</taxon>
    </lineage>
</organism>
<protein>
    <submittedName>
        <fullName evidence="2">Uncharacterized protein</fullName>
    </submittedName>
</protein>
<evidence type="ECO:0000313" key="2">
    <source>
        <dbReference type="EMBL" id="QHU30872.1"/>
    </source>
</evidence>
<accession>A0A6C0LNM1</accession>
<evidence type="ECO:0000256" key="1">
    <source>
        <dbReference type="SAM" id="Phobius"/>
    </source>
</evidence>
<keyword evidence="1" id="KW-1133">Transmembrane helix</keyword>
<dbReference type="AlphaFoldDB" id="A0A6C0LNM1"/>
<keyword evidence="1" id="KW-0812">Transmembrane</keyword>